<keyword evidence="3" id="KW-0272">Extracellular matrix</keyword>
<dbReference type="KEGG" id="tng:GSTEN00033558G001"/>
<dbReference type="OrthoDB" id="8939548at2759"/>
<dbReference type="AlphaFoldDB" id="Q4RJ71"/>
<evidence type="ECO:0000256" key="3">
    <source>
        <dbReference type="ARBA" id="ARBA00022530"/>
    </source>
</evidence>
<dbReference type="GO" id="GO:0005615">
    <property type="term" value="C:extracellular space"/>
    <property type="evidence" value="ECO:0007669"/>
    <property type="project" value="TreeGrafter"/>
</dbReference>
<dbReference type="InterPro" id="IPR008160">
    <property type="entry name" value="Collagen"/>
</dbReference>
<evidence type="ECO:0000256" key="2">
    <source>
        <dbReference type="ARBA" id="ARBA00022525"/>
    </source>
</evidence>
<feature type="region of interest" description="Disordered" evidence="5">
    <location>
        <begin position="295"/>
        <end position="321"/>
    </location>
</feature>
<dbReference type="PANTHER" id="PTHR24023:SF1082">
    <property type="entry name" value="COLLAGEN TRIPLE HELIX REPEAT"/>
    <property type="match status" value="1"/>
</dbReference>
<feature type="region of interest" description="Disordered" evidence="5">
    <location>
        <begin position="1"/>
        <end position="257"/>
    </location>
</feature>
<dbReference type="Pfam" id="PF01391">
    <property type="entry name" value="Collagen"/>
    <property type="match status" value="5"/>
</dbReference>
<feature type="compositionally biased region" description="Polar residues" evidence="5">
    <location>
        <begin position="19"/>
        <end position="34"/>
    </location>
</feature>
<dbReference type="InterPro" id="IPR000885">
    <property type="entry name" value="Fib_collagen_C"/>
</dbReference>
<feature type="non-terminal residue" evidence="7">
    <location>
        <position position="1"/>
    </location>
</feature>
<dbReference type="GO" id="GO:0005581">
    <property type="term" value="C:collagen trimer"/>
    <property type="evidence" value="ECO:0007669"/>
    <property type="project" value="UniProtKB-KW"/>
</dbReference>
<gene>
    <name evidence="7" type="ORF">GSTENG00033558001</name>
</gene>
<dbReference type="GO" id="GO:0032836">
    <property type="term" value="P:glomerular basement membrane development"/>
    <property type="evidence" value="ECO:0007669"/>
    <property type="project" value="TreeGrafter"/>
</dbReference>
<reference evidence="7" key="1">
    <citation type="journal article" date="2004" name="Nature">
        <title>Genome duplication in the teleost fish Tetraodon nigroviridis reveals the early vertebrate proto-karyotype.</title>
        <authorList>
            <person name="Jaillon O."/>
            <person name="Aury J.-M."/>
            <person name="Brunet F."/>
            <person name="Petit J.-L."/>
            <person name="Stange-Thomann N."/>
            <person name="Mauceli E."/>
            <person name="Bouneau L."/>
            <person name="Fischer C."/>
            <person name="Ozouf-Costaz C."/>
            <person name="Bernot A."/>
            <person name="Nicaud S."/>
            <person name="Jaffe D."/>
            <person name="Fisher S."/>
            <person name="Lutfalla G."/>
            <person name="Dossat C."/>
            <person name="Segurens B."/>
            <person name="Dasilva C."/>
            <person name="Salanoubat M."/>
            <person name="Levy M."/>
            <person name="Boudet N."/>
            <person name="Castellano S."/>
            <person name="Anthouard V."/>
            <person name="Jubin C."/>
            <person name="Castelli V."/>
            <person name="Katinka M."/>
            <person name="Vacherie B."/>
            <person name="Biemont C."/>
            <person name="Skalli Z."/>
            <person name="Cattolico L."/>
            <person name="Poulain J."/>
            <person name="De Berardinis V."/>
            <person name="Cruaud C."/>
            <person name="Duprat S."/>
            <person name="Brottier P."/>
            <person name="Coutanceau J.-P."/>
            <person name="Gouzy J."/>
            <person name="Parra G."/>
            <person name="Lardier G."/>
            <person name="Chapple C."/>
            <person name="McKernan K.J."/>
            <person name="McEwan P."/>
            <person name="Bosak S."/>
            <person name="Kellis M."/>
            <person name="Volff J.-N."/>
            <person name="Guigo R."/>
            <person name="Zody M.C."/>
            <person name="Mesirov J."/>
            <person name="Lindblad-Toh K."/>
            <person name="Birren B."/>
            <person name="Nusbaum C."/>
            <person name="Kahn D."/>
            <person name="Robinson-Rechavi M."/>
            <person name="Laudet V."/>
            <person name="Schachter V."/>
            <person name="Quetier F."/>
            <person name="Saurin W."/>
            <person name="Scarpelli C."/>
            <person name="Wincker P."/>
            <person name="Lander E.S."/>
            <person name="Weissenbach J."/>
            <person name="Roest Crollius H."/>
        </authorList>
    </citation>
    <scope>NUCLEOTIDE SEQUENCE [LARGE SCALE GENOMIC DNA]</scope>
</reference>
<evidence type="ECO:0000256" key="5">
    <source>
        <dbReference type="SAM" id="MobiDB-lite"/>
    </source>
</evidence>
<dbReference type="SMART" id="SM00038">
    <property type="entry name" value="COLFI"/>
    <property type="match status" value="1"/>
</dbReference>
<feature type="compositionally biased region" description="Low complexity" evidence="5">
    <location>
        <begin position="412"/>
        <end position="424"/>
    </location>
</feature>
<dbReference type="PANTHER" id="PTHR24023">
    <property type="entry name" value="COLLAGEN ALPHA"/>
    <property type="match status" value="1"/>
</dbReference>
<name>Q4RJ71_TETNG</name>
<dbReference type="Pfam" id="PF01410">
    <property type="entry name" value="COLFI"/>
    <property type="match status" value="1"/>
</dbReference>
<dbReference type="Gene3D" id="1.20.5.320">
    <property type="entry name" value="6-Phosphogluconate Dehydrogenase, domain 3"/>
    <property type="match status" value="1"/>
</dbReference>
<comment type="subcellular location">
    <subcellularLocation>
        <location evidence="1">Secreted</location>
        <location evidence="1">Extracellular space</location>
        <location evidence="1">Extracellular matrix</location>
    </subcellularLocation>
</comment>
<reference evidence="7" key="2">
    <citation type="submission" date="2004-02" db="EMBL/GenBank/DDBJ databases">
        <authorList>
            <consortium name="Genoscope"/>
            <consortium name="Whitehead Institute Centre for Genome Research"/>
        </authorList>
    </citation>
    <scope>NUCLEOTIDE SEQUENCE</scope>
</reference>
<evidence type="ECO:0000256" key="1">
    <source>
        <dbReference type="ARBA" id="ARBA00004498"/>
    </source>
</evidence>
<protein>
    <submittedName>
        <fullName evidence="7">(spotted green pufferfish) hypothetical protein</fullName>
    </submittedName>
</protein>
<proteinExistence type="predicted"/>
<dbReference type="InterPro" id="IPR050149">
    <property type="entry name" value="Collagen_superfamily"/>
</dbReference>
<dbReference type="PROSITE" id="PS51461">
    <property type="entry name" value="NC1_FIB"/>
    <property type="match status" value="1"/>
</dbReference>
<feature type="compositionally biased region" description="Pro residues" evidence="5">
    <location>
        <begin position="211"/>
        <end position="223"/>
    </location>
</feature>
<dbReference type="Gene3D" id="2.60.120.1000">
    <property type="match status" value="2"/>
</dbReference>
<evidence type="ECO:0000313" key="7">
    <source>
        <dbReference type="EMBL" id="CAG11561.1"/>
    </source>
</evidence>
<feature type="compositionally biased region" description="Basic and acidic residues" evidence="5">
    <location>
        <begin position="198"/>
        <end position="209"/>
    </location>
</feature>
<feature type="region of interest" description="Disordered" evidence="5">
    <location>
        <begin position="384"/>
        <end position="428"/>
    </location>
</feature>
<comment type="caution">
    <text evidence="7">The sequence shown here is derived from an EMBL/GenBank/DDBJ whole genome shotgun (WGS) entry which is preliminary data.</text>
</comment>
<accession>Q4RJ71</accession>
<keyword evidence="2" id="KW-0964">Secreted</keyword>
<dbReference type="GO" id="GO:0031012">
    <property type="term" value="C:extracellular matrix"/>
    <property type="evidence" value="ECO:0007669"/>
    <property type="project" value="TreeGrafter"/>
</dbReference>
<organism evidence="7">
    <name type="scientific">Tetraodon nigroviridis</name>
    <name type="common">Spotted green pufferfish</name>
    <name type="synonym">Chelonodon nigroviridis</name>
    <dbReference type="NCBI Taxonomy" id="99883"/>
    <lineage>
        <taxon>Eukaryota</taxon>
        <taxon>Metazoa</taxon>
        <taxon>Chordata</taxon>
        <taxon>Craniata</taxon>
        <taxon>Vertebrata</taxon>
        <taxon>Euteleostomi</taxon>
        <taxon>Actinopterygii</taxon>
        <taxon>Neopterygii</taxon>
        <taxon>Teleostei</taxon>
        <taxon>Neoteleostei</taxon>
        <taxon>Acanthomorphata</taxon>
        <taxon>Eupercaria</taxon>
        <taxon>Tetraodontiformes</taxon>
        <taxon>Tetradontoidea</taxon>
        <taxon>Tetraodontidae</taxon>
        <taxon>Tetraodon</taxon>
    </lineage>
</organism>
<feature type="compositionally biased region" description="Basic and acidic residues" evidence="5">
    <location>
        <begin position="68"/>
        <end position="78"/>
    </location>
</feature>
<feature type="region of interest" description="Disordered" evidence="5">
    <location>
        <begin position="584"/>
        <end position="620"/>
    </location>
</feature>
<evidence type="ECO:0000259" key="6">
    <source>
        <dbReference type="PROSITE" id="PS51461"/>
    </source>
</evidence>
<feature type="domain" description="Fibrillar collagen NC1" evidence="6">
    <location>
        <begin position="653"/>
        <end position="857"/>
    </location>
</feature>
<keyword evidence="4" id="KW-0176">Collagen</keyword>
<dbReference type="EMBL" id="CAAE01015039">
    <property type="protein sequence ID" value="CAG11561.1"/>
    <property type="molecule type" value="Genomic_DNA"/>
</dbReference>
<sequence length="971" mass="101392">GEPGEEGQPGVIGEPGLKVSNTHISDQFKSSTFSAPYILGDIGPPGHEGEQGQEGIRGPPGPPGEDGPQGKDGPKGDPGEQGPPGEPGDKGIEGDPGPLGPPGEPGKQGFRGPEGKPGPPGNRGRHGKKGERGLSGALGEIGERGDAGQPGEPGPKGARGTRGAPGQPGVMGMEGQPGLPGYTGHPGQPGPIGPPGAKGEKGYPGEDNKTPGPPGPLGEPGPPGERGDRGEPGDEGYQGHSGLTGSRGAAGPQGPTGMALKQLQDSLNASNVLTVAACIIVSFLCIFQGPPGLPGEPGPKGETGTPGSAGKKGGRGQVGAPGVEVSITQYDSKKIEEESQIRLLCDVPVISTFQGPAGLPGLKGMKGYPGLEGPPGLTGLPGLPGKPGRKGQRGVIGKEGFVGRPGPRADRGLPGLPGERGPPGQKVGNTKTDCTDCIWKYFCIHVELLSLSQGDPGLPGDRGTPGLKGMVGATGDQGRKGERGAKGQLSVARKRSCLEEVDGWLQKQHLPRWREDGAQTRSADIKPPNCASRTCCLDKGEVGNVGMTGLSGFPGPKGPNGDVGFRGLLGPKGPMGTLGFTGPVGPEGLMGPMGKPGPQGPQGNPGPRGPPGAPGPSRQIYDDSAVYTLSDSSVAFRTESILGAEISLPDQNTEILKTLRHLSTVIERIKKPLGTEENPARVCKDLLDCRHKPDDGWFWIDPNLGCTSDAFKVFCNFTAGGQTCLHPVATDKMVFGVGKVQMKFLHLLSTEASQSILLHCLNDLPGRPPDSVGSTGSASHENSTLRFRGWNKQMFEKDTLLEPHVLQDDCKTTLNPRPNLKERAGPLDYRFLEDTGRFADGATRDSLVQTPRTTLSKLSACARRMNITLRFLPVSFTRSRENSTFFLTRVSAGCHLRQTTDQSGKKQFHQHCKHCHHSQPHAAFWLCVTFQTIEEAETATPSSARGGEFRASLWIAISRVINVGVDRNNIR</sequence>
<evidence type="ECO:0000256" key="4">
    <source>
        <dbReference type="ARBA" id="ARBA00023119"/>
    </source>
</evidence>
<dbReference type="GO" id="GO:0030020">
    <property type="term" value="F:extracellular matrix structural constituent conferring tensile strength"/>
    <property type="evidence" value="ECO:0007669"/>
    <property type="project" value="TreeGrafter"/>
</dbReference>